<name>A0ABD2PH57_9CUCU</name>
<evidence type="ECO:0000256" key="2">
    <source>
        <dbReference type="ARBA" id="ARBA00005330"/>
    </source>
</evidence>
<dbReference type="PANTHER" id="PTHR13556:SF2">
    <property type="entry name" value="TRANSCRIPTIONAL ADAPTER 3"/>
    <property type="match status" value="1"/>
</dbReference>
<evidence type="ECO:0000313" key="8">
    <source>
        <dbReference type="EMBL" id="KAL3290213.1"/>
    </source>
</evidence>
<gene>
    <name evidence="8" type="ORF">HHI36_023572</name>
</gene>
<feature type="region of interest" description="Disordered" evidence="7">
    <location>
        <begin position="111"/>
        <end position="135"/>
    </location>
</feature>
<dbReference type="GO" id="GO:0005634">
    <property type="term" value="C:nucleus"/>
    <property type="evidence" value="ECO:0007669"/>
    <property type="project" value="UniProtKB-SubCell"/>
</dbReference>
<comment type="subcellular location">
    <subcellularLocation>
        <location evidence="1">Nucleus</location>
    </subcellularLocation>
</comment>
<protein>
    <submittedName>
        <fullName evidence="8">Uncharacterized protein</fullName>
    </submittedName>
</protein>
<feature type="compositionally biased region" description="Basic and acidic residues" evidence="7">
    <location>
        <begin position="126"/>
        <end position="135"/>
    </location>
</feature>
<evidence type="ECO:0000256" key="4">
    <source>
        <dbReference type="ARBA" id="ARBA00023163"/>
    </source>
</evidence>
<keyword evidence="9" id="KW-1185">Reference proteome</keyword>
<keyword evidence="6" id="KW-0175">Coiled coil</keyword>
<evidence type="ECO:0000256" key="6">
    <source>
        <dbReference type="SAM" id="Coils"/>
    </source>
</evidence>
<accession>A0ABD2PH57</accession>
<sequence>MNGLSKNLTMGKVLTLRNFGKMKEGQTVGRNRTESSGELEPNTHNIPVIRISQNASSLPKYTSVFSRTSDDGVTMDDLDALQQDLEKLLSNCALRNRFFRTEIESIDKVEEKRDKRGKQTSLKRKRQDDKLKPKDIKNGTRVIKKHGLSVNNFIVETPPVRHDVPKVTLPKNDTSEKFWASVEPFCSEIQREDIAFLDTLIEECSKEIIIKVPEIGEHYASEWSDELIFEEQNTNTKGNDFKKNGISAILDTLSNSKTQSLLSTLPATLDKFRVSDLNIFKNYNRKGCMEKRLKRELVDQGILSMEDLQKSSTDDEVMTEIKRCQNELITVNEYNKAELNKLRNNVAKDLRRQDIKEALDKCDNKIMELYNKVLQAKQKALQNEVEDIDKHVVNEQISKEFETQADDLVEQQFILNRQLLDLRNSSMY</sequence>
<feature type="compositionally biased region" description="Basic residues" evidence="7">
    <location>
        <begin position="115"/>
        <end position="125"/>
    </location>
</feature>
<dbReference type="Proteomes" id="UP001516400">
    <property type="component" value="Unassembled WGS sequence"/>
</dbReference>
<evidence type="ECO:0000256" key="5">
    <source>
        <dbReference type="ARBA" id="ARBA00023242"/>
    </source>
</evidence>
<evidence type="ECO:0000256" key="7">
    <source>
        <dbReference type="SAM" id="MobiDB-lite"/>
    </source>
</evidence>
<dbReference type="PANTHER" id="PTHR13556">
    <property type="entry name" value="TRANSCRIPTIONAL ADAPTER 3-RELATED"/>
    <property type="match status" value="1"/>
</dbReference>
<proteinExistence type="inferred from homology"/>
<keyword evidence="5" id="KW-0539">Nucleus</keyword>
<feature type="coiled-coil region" evidence="6">
    <location>
        <begin position="352"/>
        <end position="391"/>
    </location>
</feature>
<comment type="caution">
    <text evidence="8">The sequence shown here is derived from an EMBL/GenBank/DDBJ whole genome shotgun (WGS) entry which is preliminary data.</text>
</comment>
<dbReference type="EMBL" id="JABFTP020000186">
    <property type="protein sequence ID" value="KAL3290213.1"/>
    <property type="molecule type" value="Genomic_DNA"/>
</dbReference>
<comment type="similarity">
    <text evidence="2">Belongs to the NGG1 family.</text>
</comment>
<organism evidence="8 9">
    <name type="scientific">Cryptolaemus montrouzieri</name>
    <dbReference type="NCBI Taxonomy" id="559131"/>
    <lineage>
        <taxon>Eukaryota</taxon>
        <taxon>Metazoa</taxon>
        <taxon>Ecdysozoa</taxon>
        <taxon>Arthropoda</taxon>
        <taxon>Hexapoda</taxon>
        <taxon>Insecta</taxon>
        <taxon>Pterygota</taxon>
        <taxon>Neoptera</taxon>
        <taxon>Endopterygota</taxon>
        <taxon>Coleoptera</taxon>
        <taxon>Polyphaga</taxon>
        <taxon>Cucujiformia</taxon>
        <taxon>Coccinelloidea</taxon>
        <taxon>Coccinellidae</taxon>
        <taxon>Scymninae</taxon>
        <taxon>Scymnini</taxon>
        <taxon>Cryptolaemus</taxon>
    </lineage>
</organism>
<keyword evidence="4" id="KW-0804">Transcription</keyword>
<reference evidence="8 9" key="1">
    <citation type="journal article" date="2021" name="BMC Biol.">
        <title>Horizontally acquired antibacterial genes associated with adaptive radiation of ladybird beetles.</title>
        <authorList>
            <person name="Li H.S."/>
            <person name="Tang X.F."/>
            <person name="Huang Y.H."/>
            <person name="Xu Z.Y."/>
            <person name="Chen M.L."/>
            <person name="Du X.Y."/>
            <person name="Qiu B.Y."/>
            <person name="Chen P.T."/>
            <person name="Zhang W."/>
            <person name="Slipinski A."/>
            <person name="Escalona H.E."/>
            <person name="Waterhouse R.M."/>
            <person name="Zwick A."/>
            <person name="Pang H."/>
        </authorList>
    </citation>
    <scope>NUCLEOTIDE SEQUENCE [LARGE SCALE GENOMIC DNA]</scope>
    <source>
        <strain evidence="8">SYSU2018</strain>
    </source>
</reference>
<dbReference type="AlphaFoldDB" id="A0ABD2PH57"/>
<keyword evidence="3" id="KW-0805">Transcription regulation</keyword>
<dbReference type="Pfam" id="PF10198">
    <property type="entry name" value="Ada3"/>
    <property type="match status" value="1"/>
</dbReference>
<evidence type="ECO:0000313" key="9">
    <source>
        <dbReference type="Proteomes" id="UP001516400"/>
    </source>
</evidence>
<dbReference type="InterPro" id="IPR019340">
    <property type="entry name" value="Histone_AcTrfase_su3"/>
</dbReference>
<evidence type="ECO:0000256" key="3">
    <source>
        <dbReference type="ARBA" id="ARBA00023015"/>
    </source>
</evidence>
<evidence type="ECO:0000256" key="1">
    <source>
        <dbReference type="ARBA" id="ARBA00004123"/>
    </source>
</evidence>